<dbReference type="InterPro" id="IPR053137">
    <property type="entry name" value="NLR-like"/>
</dbReference>
<dbReference type="EMBL" id="JAWRVE010000112">
    <property type="protein sequence ID" value="KAL1857530.1"/>
    <property type="molecule type" value="Genomic_DNA"/>
</dbReference>
<evidence type="ECO:0000259" key="3">
    <source>
        <dbReference type="Pfam" id="PF17107"/>
    </source>
</evidence>
<comment type="caution">
    <text evidence="4">The sequence shown here is derived from an EMBL/GenBank/DDBJ whole genome shotgun (WGS) entry which is preliminary data.</text>
</comment>
<evidence type="ECO:0000256" key="1">
    <source>
        <dbReference type="SAM" id="MobiDB-lite"/>
    </source>
</evidence>
<organism evidence="4 5">
    <name type="scientific">Diaporthe australafricana</name>
    <dbReference type="NCBI Taxonomy" id="127596"/>
    <lineage>
        <taxon>Eukaryota</taxon>
        <taxon>Fungi</taxon>
        <taxon>Dikarya</taxon>
        <taxon>Ascomycota</taxon>
        <taxon>Pezizomycotina</taxon>
        <taxon>Sordariomycetes</taxon>
        <taxon>Sordariomycetidae</taxon>
        <taxon>Diaporthales</taxon>
        <taxon>Diaporthaceae</taxon>
        <taxon>Diaporthe</taxon>
    </lineage>
</organism>
<evidence type="ECO:0008006" key="6">
    <source>
        <dbReference type="Google" id="ProtNLM"/>
    </source>
</evidence>
<accession>A0ABR3WAY1</accession>
<sequence length="840" mass="95372">MAEALAAIGLASSIVAFVDVAQKVASRLNEFSNDLKDSTNSLIRIQTQLPLILDGLKRIKDRADSGKLNDRAKAALEPVVLECHKQTQRLSDILDSVLPASDASKWRRRKKAILSLTTDRKMKEISEALSQYLQTLTFYHSIGEARPVSVVEKAFWLVPFDRNPAFVGRDAIFGQIDQSFSVPEGTQPKPKCSVFWVNAATVARFEEAFQRMANEFGLNNREDTQNDSLGLVQRWLETEFLHPWIMVIDNVDDETAFFREKCRNDKTPYQVLPRCPHGWLLFTSRSRDVAVDLASPASPIRIEFLTREEGLGLLRKRLGTDPPEADLVELLSELDHIPLAVTQAISFILKRRKSVKQYLELYRMGDTSRSRLLSCEFLDHGRQEQTMESVARTWLISFEWIQKHHPAAAGILCLMSFYQHHGVPERLLRSDDFDAFEFEDSIAALQAFSLLDVDSVGSSYRTHRLIQVTTKWWLEQNGSVQLEEWALRALELVTLRFPPPAHAPADDYWEECQSLLPHADILLQQSFDIAKQESDLEKAKLLIHTGRYNAWAGDKAGDVQRRFKRSLDIRRSHLGLKHPDTLKSMRFHFWSLVFLEYEYYPPDFDSQGAATLGYALLELRREVLGPRHADTIDGMSDLAGLLETREEFEESETLQREATKLSEEVNGLLHVDTFNCMEKLASVLHSMNRFEEALEVEMEVTRIGTSIVGPEHRQILATRSNLAMYLGDAGRVEEAIDMNRDVMRLKETVLGPDHPETLVSARNLASVLANENREKEALDVIGYILGTVQVTRRVYTRSVTWIVRDLQGMKLRYEHGLSGSLVESSRSGSSVSEGSVSADE</sequence>
<feature type="domain" description="NB-ARC" evidence="2">
    <location>
        <begin position="193"/>
        <end position="317"/>
    </location>
</feature>
<evidence type="ECO:0000313" key="5">
    <source>
        <dbReference type="Proteomes" id="UP001583177"/>
    </source>
</evidence>
<gene>
    <name evidence="4" type="ORF">Daus18300_010288</name>
</gene>
<dbReference type="InterPro" id="IPR031352">
    <property type="entry name" value="SesA"/>
</dbReference>
<evidence type="ECO:0000313" key="4">
    <source>
        <dbReference type="EMBL" id="KAL1857530.1"/>
    </source>
</evidence>
<feature type="domain" description="NACHT-NTPase and P-loop NTPases N-terminal" evidence="3">
    <location>
        <begin position="12"/>
        <end position="136"/>
    </location>
</feature>
<reference evidence="4 5" key="1">
    <citation type="journal article" date="2024" name="IMA Fungus">
        <title>IMA Genome - F19 : A genome assembly and annotation guide to empower mycologists, including annotated draft genome sequences of Ceratocystis pirilliformis, Diaporthe australafricana, Fusarium ophioides, Paecilomyces lecythidis, and Sporothrix stenoceras.</title>
        <authorList>
            <person name="Aylward J."/>
            <person name="Wilson A.M."/>
            <person name="Visagie C.M."/>
            <person name="Spraker J."/>
            <person name="Barnes I."/>
            <person name="Buitendag C."/>
            <person name="Ceriani C."/>
            <person name="Del Mar Angel L."/>
            <person name="du Plessis D."/>
            <person name="Fuchs T."/>
            <person name="Gasser K."/>
            <person name="Kramer D."/>
            <person name="Li W."/>
            <person name="Munsamy K."/>
            <person name="Piso A."/>
            <person name="Price J.L."/>
            <person name="Sonnekus B."/>
            <person name="Thomas C."/>
            <person name="van der Nest A."/>
            <person name="van Dijk A."/>
            <person name="van Heerden A."/>
            <person name="van Vuuren N."/>
            <person name="Yilmaz N."/>
            <person name="Duong T.A."/>
            <person name="van der Merwe N.A."/>
            <person name="Wingfield M.J."/>
            <person name="Wingfield B.D."/>
        </authorList>
    </citation>
    <scope>NUCLEOTIDE SEQUENCE [LARGE SCALE GENOMIC DNA]</scope>
    <source>
        <strain evidence="4 5">CMW 18300</strain>
    </source>
</reference>
<dbReference type="Pfam" id="PF13424">
    <property type="entry name" value="TPR_12"/>
    <property type="match status" value="1"/>
</dbReference>
<keyword evidence="5" id="KW-1185">Reference proteome</keyword>
<dbReference type="InterPro" id="IPR011990">
    <property type="entry name" value="TPR-like_helical_dom_sf"/>
</dbReference>
<dbReference type="Gene3D" id="3.40.50.300">
    <property type="entry name" value="P-loop containing nucleotide triphosphate hydrolases"/>
    <property type="match status" value="1"/>
</dbReference>
<dbReference type="SUPFAM" id="SSF52540">
    <property type="entry name" value="P-loop containing nucleoside triphosphate hydrolases"/>
    <property type="match status" value="1"/>
</dbReference>
<feature type="region of interest" description="Disordered" evidence="1">
    <location>
        <begin position="821"/>
        <end position="840"/>
    </location>
</feature>
<dbReference type="InterPro" id="IPR027417">
    <property type="entry name" value="P-loop_NTPase"/>
</dbReference>
<proteinExistence type="predicted"/>
<dbReference type="InterPro" id="IPR002182">
    <property type="entry name" value="NB-ARC"/>
</dbReference>
<dbReference type="Pfam" id="PF17107">
    <property type="entry name" value="SesA"/>
    <property type="match status" value="1"/>
</dbReference>
<dbReference type="SUPFAM" id="SSF48452">
    <property type="entry name" value="TPR-like"/>
    <property type="match status" value="1"/>
</dbReference>
<dbReference type="Pfam" id="PF13374">
    <property type="entry name" value="TPR_10"/>
    <property type="match status" value="1"/>
</dbReference>
<name>A0ABR3WAY1_9PEZI</name>
<protein>
    <recommendedName>
        <fullName evidence="6">NACHT-NTPase and P-loop NTPases N-terminal domain-containing protein</fullName>
    </recommendedName>
</protein>
<dbReference type="Proteomes" id="UP001583177">
    <property type="component" value="Unassembled WGS sequence"/>
</dbReference>
<dbReference type="Pfam" id="PF00931">
    <property type="entry name" value="NB-ARC"/>
    <property type="match status" value="1"/>
</dbReference>
<dbReference type="PANTHER" id="PTHR46082">
    <property type="entry name" value="ATP/GTP-BINDING PROTEIN-RELATED"/>
    <property type="match status" value="1"/>
</dbReference>
<dbReference type="Gene3D" id="1.25.40.10">
    <property type="entry name" value="Tetratricopeptide repeat domain"/>
    <property type="match status" value="1"/>
</dbReference>
<evidence type="ECO:0000259" key="2">
    <source>
        <dbReference type="Pfam" id="PF00931"/>
    </source>
</evidence>
<dbReference type="PANTHER" id="PTHR46082:SF6">
    <property type="entry name" value="AAA+ ATPASE DOMAIN-CONTAINING PROTEIN-RELATED"/>
    <property type="match status" value="1"/>
</dbReference>